<evidence type="ECO:0000256" key="2">
    <source>
        <dbReference type="ARBA" id="ARBA00005179"/>
    </source>
</evidence>
<keyword evidence="5" id="KW-0812">Transmembrane</keyword>
<dbReference type="AlphaFoldDB" id="F2CV23"/>
<dbReference type="Pfam" id="PF00067">
    <property type="entry name" value="p450"/>
    <property type="match status" value="1"/>
</dbReference>
<evidence type="ECO:0000256" key="6">
    <source>
        <dbReference type="ARBA" id="ARBA00022723"/>
    </source>
</evidence>
<dbReference type="InterPro" id="IPR002401">
    <property type="entry name" value="Cyt_P450_E_grp-I"/>
</dbReference>
<reference evidence="13" key="1">
    <citation type="journal article" date="2011" name="Plant Physiol.">
        <title>Comprehensive sequence analysis of 24,783 barley full-length cDNAs derived from 12 clone libraries.</title>
        <authorList>
            <person name="Matsumoto T."/>
            <person name="Tanaka T."/>
            <person name="Sakai H."/>
            <person name="Amano N."/>
            <person name="Kanamori H."/>
            <person name="Kurita K."/>
            <person name="Kikuta A."/>
            <person name="Kamiya K."/>
            <person name="Yamamoto M."/>
            <person name="Ikawa H."/>
            <person name="Fujii N."/>
            <person name="Hori K."/>
            <person name="Itoh T."/>
            <person name="Sato K."/>
        </authorList>
    </citation>
    <scope>NUCLEOTIDE SEQUENCE</scope>
    <source>
        <tissue evidence="13">Shoot</tissue>
    </source>
</reference>
<dbReference type="InterPro" id="IPR017972">
    <property type="entry name" value="Cyt_P450_CS"/>
</dbReference>
<evidence type="ECO:0000256" key="4">
    <source>
        <dbReference type="ARBA" id="ARBA00022617"/>
    </source>
</evidence>
<evidence type="ECO:0000256" key="3">
    <source>
        <dbReference type="ARBA" id="ARBA00010617"/>
    </source>
</evidence>
<keyword evidence="8 12" id="KW-0560">Oxidoreductase</keyword>
<evidence type="ECO:0000256" key="1">
    <source>
        <dbReference type="ARBA" id="ARBA00001971"/>
    </source>
</evidence>
<dbReference type="SUPFAM" id="SSF48264">
    <property type="entry name" value="Cytochrome P450"/>
    <property type="match status" value="1"/>
</dbReference>
<keyword evidence="9 11" id="KW-0408">Iron</keyword>
<dbReference type="FunFam" id="1.10.630.10:FF:000055">
    <property type="entry name" value="Cytochrome P450 71A26"/>
    <property type="match status" value="1"/>
</dbReference>
<feature type="binding site" description="axial binding residue" evidence="11">
    <location>
        <position position="455"/>
    </location>
    <ligand>
        <name>heme</name>
        <dbReference type="ChEBI" id="CHEBI:30413"/>
    </ligand>
    <ligandPart>
        <name>Fe</name>
        <dbReference type="ChEBI" id="CHEBI:18248"/>
    </ligandPart>
</feature>
<comment type="cofactor">
    <cofactor evidence="1 11">
        <name>heme</name>
        <dbReference type="ChEBI" id="CHEBI:30413"/>
    </cofactor>
</comment>
<keyword evidence="7" id="KW-1133">Transmembrane helix</keyword>
<dbReference type="PANTHER" id="PTHR47955">
    <property type="entry name" value="CYTOCHROME P450 FAMILY 71 PROTEIN"/>
    <property type="match status" value="1"/>
</dbReference>
<dbReference type="InterPro" id="IPR001128">
    <property type="entry name" value="Cyt_P450"/>
</dbReference>
<keyword evidence="10 12" id="KW-0503">Monooxygenase</keyword>
<evidence type="ECO:0000256" key="9">
    <source>
        <dbReference type="ARBA" id="ARBA00023004"/>
    </source>
</evidence>
<evidence type="ECO:0000256" key="8">
    <source>
        <dbReference type="ARBA" id="ARBA00023002"/>
    </source>
</evidence>
<evidence type="ECO:0000256" key="10">
    <source>
        <dbReference type="ARBA" id="ARBA00023033"/>
    </source>
</evidence>
<protein>
    <submittedName>
        <fullName evidence="13">Predicted protein</fullName>
    </submittedName>
</protein>
<name>F2CV23_HORVV</name>
<dbReference type="EMBL" id="AK355475">
    <property type="protein sequence ID" value="BAJ86694.1"/>
    <property type="molecule type" value="mRNA"/>
</dbReference>
<accession>F2CV23</accession>
<dbReference type="Gene3D" id="1.10.630.10">
    <property type="entry name" value="Cytochrome P450"/>
    <property type="match status" value="1"/>
</dbReference>
<evidence type="ECO:0000313" key="13">
    <source>
        <dbReference type="EMBL" id="BAJ86694.1"/>
    </source>
</evidence>
<keyword evidence="4 11" id="KW-0349">Heme</keyword>
<dbReference type="PRINTS" id="PR00385">
    <property type="entry name" value="P450"/>
</dbReference>
<evidence type="ECO:0000256" key="12">
    <source>
        <dbReference type="RuleBase" id="RU000461"/>
    </source>
</evidence>
<keyword evidence="7" id="KW-0472">Membrane</keyword>
<dbReference type="CDD" id="cd11072">
    <property type="entry name" value="CYP71-like"/>
    <property type="match status" value="1"/>
</dbReference>
<dbReference type="PANTHER" id="PTHR47955:SF14">
    <property type="entry name" value="OS01G0543600 PROTEIN"/>
    <property type="match status" value="1"/>
</dbReference>
<evidence type="ECO:0000256" key="5">
    <source>
        <dbReference type="ARBA" id="ARBA00022692"/>
    </source>
</evidence>
<evidence type="ECO:0000256" key="11">
    <source>
        <dbReference type="PIRSR" id="PIRSR602401-1"/>
    </source>
</evidence>
<proteinExistence type="evidence at transcript level"/>
<dbReference type="GO" id="GO:0020037">
    <property type="term" value="F:heme binding"/>
    <property type="evidence" value="ECO:0007669"/>
    <property type="project" value="InterPro"/>
</dbReference>
<dbReference type="PRINTS" id="PR00463">
    <property type="entry name" value="EP450I"/>
</dbReference>
<dbReference type="GO" id="GO:0016705">
    <property type="term" value="F:oxidoreductase activity, acting on paired donors, with incorporation or reduction of molecular oxygen"/>
    <property type="evidence" value="ECO:0007669"/>
    <property type="project" value="InterPro"/>
</dbReference>
<comment type="pathway">
    <text evidence="2">Secondary metabolite biosynthesis.</text>
</comment>
<keyword evidence="6 11" id="KW-0479">Metal-binding</keyword>
<comment type="similarity">
    <text evidence="3 12">Belongs to the cytochrome P450 family.</text>
</comment>
<evidence type="ECO:0000256" key="7">
    <source>
        <dbReference type="ARBA" id="ARBA00022989"/>
    </source>
</evidence>
<organism evidence="13">
    <name type="scientific">Hordeum vulgare subsp. vulgare</name>
    <name type="common">Domesticated barley</name>
    <dbReference type="NCBI Taxonomy" id="112509"/>
    <lineage>
        <taxon>Eukaryota</taxon>
        <taxon>Viridiplantae</taxon>
        <taxon>Streptophyta</taxon>
        <taxon>Embryophyta</taxon>
        <taxon>Tracheophyta</taxon>
        <taxon>Spermatophyta</taxon>
        <taxon>Magnoliopsida</taxon>
        <taxon>Liliopsida</taxon>
        <taxon>Poales</taxon>
        <taxon>Poaceae</taxon>
        <taxon>BOP clade</taxon>
        <taxon>Pooideae</taxon>
        <taxon>Triticodae</taxon>
        <taxon>Triticeae</taxon>
        <taxon>Hordeinae</taxon>
        <taxon>Hordeum</taxon>
    </lineage>
</organism>
<sequence>MGEVPSDELLLVLVSAALLVTILVMVRRSGSAARVREELLRKLPSPGGWLPVIGHLHMVGSQPHVSLGDLAAKHSRDGLMLLRLGSVPTLIVTSSNAARAVLRTHDDVFASRPHNPATDIIFYGPSDIAFCPYGDHWRQVKKIAMTHLLTANKVRSYRQAREEEACLVVAKLRDAMAAGAALDLGELLSAFSTNIVGHAVCGKSFRQKGHEKLFRELVETNSLLIGGFNVGDYFPELLKLDIIRWMVCGRARRVNKMWDDLLESLIHEHESKPAPALGDDTDYIHDLLSIQKEYNLTREQVKAQLVIMFGAGTDTSYIVMEYAMARLMQNPDLMTKLQAEVRSSIPKGKHMVIEDDLNHLAYLKAVIKETLRLHMPAPLLVPHLAMADCVINGYTIPSGTRVIVNSRAIARDPSSWESAEEFLPERFMQGGSAAAMDYKGNGFLYLPFGTGRRICPGINFAIAAIEIMLANLVYHFDWKLPPGSAERGISMTESFGLTVHRKDKLLLVPLVPQDYET</sequence>
<dbReference type="PROSITE" id="PS00086">
    <property type="entry name" value="CYTOCHROME_P450"/>
    <property type="match status" value="1"/>
</dbReference>
<dbReference type="GO" id="GO:0005506">
    <property type="term" value="F:iron ion binding"/>
    <property type="evidence" value="ECO:0007669"/>
    <property type="project" value="InterPro"/>
</dbReference>
<dbReference type="GO" id="GO:0004497">
    <property type="term" value="F:monooxygenase activity"/>
    <property type="evidence" value="ECO:0007669"/>
    <property type="project" value="UniProtKB-KW"/>
</dbReference>
<dbReference type="InterPro" id="IPR036396">
    <property type="entry name" value="Cyt_P450_sf"/>
</dbReference>